<comment type="caution">
    <text evidence="1">The sequence shown here is derived from an EMBL/GenBank/DDBJ whole genome shotgun (WGS) entry which is preliminary data.</text>
</comment>
<gene>
    <name evidence="1" type="ORF">TOA249_LOCUS26286</name>
</gene>
<dbReference type="AlphaFoldDB" id="A0A821RMG5"/>
<dbReference type="GO" id="GO:0004623">
    <property type="term" value="F:phospholipase A2 activity"/>
    <property type="evidence" value="ECO:0007669"/>
    <property type="project" value="InterPro"/>
</dbReference>
<proteinExistence type="predicted"/>
<sequence>MHFMNNTIYLICIYGKSALAIRQRWQAYGCGASKSLTINGRFRAAGEGVIISCCNKYDICYETCSRTQTQRDIVFRTCLNSICDSPRSDGFKWGSTFAKLLAKSPATLYASLLTELDRVNFAEYNRHMDVSKLKIVLNHYLLAIAHLSK</sequence>
<evidence type="ECO:0000313" key="1">
    <source>
        <dbReference type="EMBL" id="CAF4843579.1"/>
    </source>
</evidence>
<protein>
    <submittedName>
        <fullName evidence="1">Uncharacterized protein</fullName>
    </submittedName>
</protein>
<dbReference type="GO" id="GO:0005509">
    <property type="term" value="F:calcium ion binding"/>
    <property type="evidence" value="ECO:0007669"/>
    <property type="project" value="InterPro"/>
</dbReference>
<dbReference type="Pfam" id="PF06951">
    <property type="entry name" value="PLA2G12"/>
    <property type="match status" value="1"/>
</dbReference>
<name>A0A821RMG5_9BILA</name>
<dbReference type="InterPro" id="IPR010711">
    <property type="entry name" value="PLA2G12"/>
</dbReference>
<dbReference type="GO" id="GO:0050482">
    <property type="term" value="P:arachidonate secretion"/>
    <property type="evidence" value="ECO:0007669"/>
    <property type="project" value="InterPro"/>
</dbReference>
<dbReference type="GO" id="GO:0006644">
    <property type="term" value="P:phospholipid metabolic process"/>
    <property type="evidence" value="ECO:0007669"/>
    <property type="project" value="InterPro"/>
</dbReference>
<dbReference type="GO" id="GO:0016042">
    <property type="term" value="P:lipid catabolic process"/>
    <property type="evidence" value="ECO:0007669"/>
    <property type="project" value="InterPro"/>
</dbReference>
<organism evidence="1 2">
    <name type="scientific">Rotaria socialis</name>
    <dbReference type="NCBI Taxonomy" id="392032"/>
    <lineage>
        <taxon>Eukaryota</taxon>
        <taxon>Metazoa</taxon>
        <taxon>Spiralia</taxon>
        <taxon>Gnathifera</taxon>
        <taxon>Rotifera</taxon>
        <taxon>Eurotatoria</taxon>
        <taxon>Bdelloidea</taxon>
        <taxon>Philodinida</taxon>
        <taxon>Philodinidae</taxon>
        <taxon>Rotaria</taxon>
    </lineage>
</organism>
<dbReference type="EMBL" id="CAJOBS010003041">
    <property type="protein sequence ID" value="CAF4843579.1"/>
    <property type="molecule type" value="Genomic_DNA"/>
</dbReference>
<dbReference type="SUPFAM" id="SSF48619">
    <property type="entry name" value="Phospholipase A2, PLA2"/>
    <property type="match status" value="1"/>
</dbReference>
<accession>A0A821RMG5</accession>
<reference evidence="1" key="1">
    <citation type="submission" date="2021-02" db="EMBL/GenBank/DDBJ databases">
        <authorList>
            <person name="Nowell W R."/>
        </authorList>
    </citation>
    <scope>NUCLEOTIDE SEQUENCE</scope>
</reference>
<dbReference type="Proteomes" id="UP000663838">
    <property type="component" value="Unassembled WGS sequence"/>
</dbReference>
<dbReference type="GO" id="GO:0005576">
    <property type="term" value="C:extracellular region"/>
    <property type="evidence" value="ECO:0007669"/>
    <property type="project" value="InterPro"/>
</dbReference>
<evidence type="ECO:0000313" key="2">
    <source>
        <dbReference type="Proteomes" id="UP000663838"/>
    </source>
</evidence>
<dbReference type="InterPro" id="IPR036444">
    <property type="entry name" value="PLipase_A2_dom_sf"/>
</dbReference>